<evidence type="ECO:0000313" key="2">
    <source>
        <dbReference type="EMBL" id="PYH79210.1"/>
    </source>
</evidence>
<name>A0A319C5E5_9EURO</name>
<gene>
    <name evidence="2" type="ORF">BO82DRAFT_136477</name>
</gene>
<dbReference type="RefSeq" id="XP_025489410.1">
    <property type="nucleotide sequence ID" value="XM_025630026.1"/>
</dbReference>
<protein>
    <submittedName>
        <fullName evidence="2">Uncharacterized protein</fullName>
    </submittedName>
</protein>
<keyword evidence="3" id="KW-1185">Reference proteome</keyword>
<feature type="compositionally biased region" description="Polar residues" evidence="1">
    <location>
        <begin position="61"/>
        <end position="78"/>
    </location>
</feature>
<dbReference type="AlphaFoldDB" id="A0A319C5E5"/>
<accession>A0A319C5E5</accession>
<evidence type="ECO:0000256" key="1">
    <source>
        <dbReference type="SAM" id="MobiDB-lite"/>
    </source>
</evidence>
<feature type="region of interest" description="Disordered" evidence="1">
    <location>
        <begin position="57"/>
        <end position="78"/>
    </location>
</feature>
<dbReference type="VEuPathDB" id="FungiDB:BO82DRAFT_136477"/>
<dbReference type="Proteomes" id="UP000248340">
    <property type="component" value="Unassembled WGS sequence"/>
</dbReference>
<dbReference type="EMBL" id="KZ821721">
    <property type="protein sequence ID" value="PYH79210.1"/>
    <property type="molecule type" value="Genomic_DNA"/>
</dbReference>
<dbReference type="GeneID" id="37132767"/>
<sequence length="78" mass="9175">MQLHHLAFPKPTIGYTWRFLVSTMYLSSKLAGVSLHARCLDLRQFCSLRHLMRQKRETESRMTQSLHQPRISLCTSRS</sequence>
<evidence type="ECO:0000313" key="3">
    <source>
        <dbReference type="Proteomes" id="UP000248340"/>
    </source>
</evidence>
<organism evidence="2 3">
    <name type="scientific">Aspergillus uvarum CBS 121591</name>
    <dbReference type="NCBI Taxonomy" id="1448315"/>
    <lineage>
        <taxon>Eukaryota</taxon>
        <taxon>Fungi</taxon>
        <taxon>Dikarya</taxon>
        <taxon>Ascomycota</taxon>
        <taxon>Pezizomycotina</taxon>
        <taxon>Eurotiomycetes</taxon>
        <taxon>Eurotiomycetidae</taxon>
        <taxon>Eurotiales</taxon>
        <taxon>Aspergillaceae</taxon>
        <taxon>Aspergillus</taxon>
        <taxon>Aspergillus subgen. Circumdati</taxon>
    </lineage>
</organism>
<reference evidence="2 3" key="1">
    <citation type="submission" date="2016-12" db="EMBL/GenBank/DDBJ databases">
        <title>The genomes of Aspergillus section Nigri reveals drivers in fungal speciation.</title>
        <authorList>
            <consortium name="DOE Joint Genome Institute"/>
            <person name="Vesth T.C."/>
            <person name="Nybo J."/>
            <person name="Theobald S."/>
            <person name="Brandl J."/>
            <person name="Frisvad J.C."/>
            <person name="Nielsen K.F."/>
            <person name="Lyhne E.K."/>
            <person name="Kogle M.E."/>
            <person name="Kuo A."/>
            <person name="Riley R."/>
            <person name="Clum A."/>
            <person name="Nolan M."/>
            <person name="Lipzen A."/>
            <person name="Salamov A."/>
            <person name="Henrissat B."/>
            <person name="Wiebenga A."/>
            <person name="De Vries R.P."/>
            <person name="Grigoriev I.V."/>
            <person name="Mortensen U.H."/>
            <person name="Andersen M.R."/>
            <person name="Baker S.E."/>
        </authorList>
    </citation>
    <scope>NUCLEOTIDE SEQUENCE [LARGE SCALE GENOMIC DNA]</scope>
    <source>
        <strain evidence="2 3">CBS 121591</strain>
    </source>
</reference>
<proteinExistence type="predicted"/>